<proteinExistence type="predicted"/>
<evidence type="ECO:0000256" key="1">
    <source>
        <dbReference type="SAM" id="SignalP"/>
    </source>
</evidence>
<accession>A0A1U7JJ92</accession>
<name>A0A1U7JJ92_9HYPH</name>
<sequence length="236" mass="26394">MEICRLIRSAVLASCLFFAAPSNVLSADKQTDASDQDGSQTEGALPPSDFGLRWYGVFTPCAGRCAISVYNGSYVKDGMYQIFTEGHPPHTWDYDDDYIVAGAASKRILSLWDMFHIEPEIGIARRYGQQHVTEVWAAAYLRFDGFPWNKYLYTSIAVSTGVNYADKITEREEARGGEAGGDRLLHFLAPEITFALPDYQNIQLMFRFHHRSGAYGFISDTDGGAHYGSVGLRVWF</sequence>
<organism evidence="2 3">
    <name type="scientific">Pseudovibrio exalbescens</name>
    <dbReference type="NCBI Taxonomy" id="197461"/>
    <lineage>
        <taxon>Bacteria</taxon>
        <taxon>Pseudomonadati</taxon>
        <taxon>Pseudomonadota</taxon>
        <taxon>Alphaproteobacteria</taxon>
        <taxon>Hyphomicrobiales</taxon>
        <taxon>Stappiaceae</taxon>
        <taxon>Pseudovibrio</taxon>
    </lineage>
</organism>
<dbReference type="RefSeq" id="WP_051269288.1">
    <property type="nucleotide sequence ID" value="NZ_LVVZ01000011.1"/>
</dbReference>
<dbReference type="AlphaFoldDB" id="A0A1U7JJ92"/>
<protein>
    <recommendedName>
        <fullName evidence="4">Lipid A 3-O-deacylase (PagL)</fullName>
    </recommendedName>
</protein>
<comment type="caution">
    <text evidence="2">The sequence shown here is derived from an EMBL/GenBank/DDBJ whole genome shotgun (WGS) entry which is preliminary data.</text>
</comment>
<evidence type="ECO:0000313" key="3">
    <source>
        <dbReference type="Proteomes" id="UP000185783"/>
    </source>
</evidence>
<keyword evidence="1" id="KW-0732">Signal</keyword>
<dbReference type="Proteomes" id="UP000185783">
    <property type="component" value="Unassembled WGS sequence"/>
</dbReference>
<gene>
    <name evidence="2" type="ORF">A3843_06825</name>
</gene>
<reference evidence="2 3" key="1">
    <citation type="submission" date="2016-03" db="EMBL/GenBank/DDBJ databases">
        <title>Genome sequence of Nesiotobacter sp. nov., a moderately halophilic alphaproteobacterium isolated from the Yellow Sea, China.</title>
        <authorList>
            <person name="Zhang G."/>
            <person name="Zhang R."/>
        </authorList>
    </citation>
    <scope>NUCLEOTIDE SEQUENCE [LARGE SCALE GENOMIC DNA]</scope>
    <source>
        <strain evidence="2 3">WB1-6</strain>
    </source>
</reference>
<dbReference type="EMBL" id="LVVZ01000011">
    <property type="protein sequence ID" value="OKL44787.1"/>
    <property type="molecule type" value="Genomic_DNA"/>
</dbReference>
<keyword evidence="3" id="KW-1185">Reference proteome</keyword>
<feature type="chain" id="PRO_5010585388" description="Lipid A 3-O-deacylase (PagL)" evidence="1">
    <location>
        <begin position="27"/>
        <end position="236"/>
    </location>
</feature>
<evidence type="ECO:0000313" key="2">
    <source>
        <dbReference type="EMBL" id="OKL44787.1"/>
    </source>
</evidence>
<feature type="signal peptide" evidence="1">
    <location>
        <begin position="1"/>
        <end position="26"/>
    </location>
</feature>
<evidence type="ECO:0008006" key="4">
    <source>
        <dbReference type="Google" id="ProtNLM"/>
    </source>
</evidence>